<keyword evidence="1" id="KW-1133">Transmembrane helix</keyword>
<proteinExistence type="predicted"/>
<evidence type="ECO:0000256" key="1">
    <source>
        <dbReference type="SAM" id="Phobius"/>
    </source>
</evidence>
<protein>
    <submittedName>
        <fullName evidence="2">Uncharacterized protein</fullName>
    </submittedName>
</protein>
<dbReference type="Proteomes" id="UP001500507">
    <property type="component" value="Unassembled WGS sequence"/>
</dbReference>
<keyword evidence="1" id="KW-0812">Transmembrane</keyword>
<gene>
    <name evidence="2" type="ORF">GCM10009117_10100</name>
</gene>
<name>A0ABP3XRC4_9FLAO</name>
<keyword evidence="1" id="KW-0472">Membrane</keyword>
<evidence type="ECO:0000313" key="3">
    <source>
        <dbReference type="Proteomes" id="UP001500507"/>
    </source>
</evidence>
<sequence length="100" mass="11126">MGLLFVIMLLPLSSIGLLFLKDDSKTRGLILNILLVLNAILFVLPILYAYINTRPDGNMFNENGPGAILWAYIILGPLCLGVQLILAILKFVFRRKTTHA</sequence>
<feature type="transmembrane region" description="Helical" evidence="1">
    <location>
        <begin position="6"/>
        <end position="22"/>
    </location>
</feature>
<evidence type="ECO:0000313" key="2">
    <source>
        <dbReference type="EMBL" id="GAA0871864.1"/>
    </source>
</evidence>
<dbReference type="EMBL" id="BAAAFG010000012">
    <property type="protein sequence ID" value="GAA0871864.1"/>
    <property type="molecule type" value="Genomic_DNA"/>
</dbReference>
<feature type="transmembrane region" description="Helical" evidence="1">
    <location>
        <begin position="29"/>
        <end position="51"/>
    </location>
</feature>
<comment type="caution">
    <text evidence="2">The sequence shown here is derived from an EMBL/GenBank/DDBJ whole genome shotgun (WGS) entry which is preliminary data.</text>
</comment>
<accession>A0ABP3XRC4</accession>
<organism evidence="2 3">
    <name type="scientific">Gangjinia marincola</name>
    <dbReference type="NCBI Taxonomy" id="578463"/>
    <lineage>
        <taxon>Bacteria</taxon>
        <taxon>Pseudomonadati</taxon>
        <taxon>Bacteroidota</taxon>
        <taxon>Flavobacteriia</taxon>
        <taxon>Flavobacteriales</taxon>
        <taxon>Flavobacteriaceae</taxon>
        <taxon>Gangjinia</taxon>
    </lineage>
</organism>
<feature type="transmembrane region" description="Helical" evidence="1">
    <location>
        <begin position="71"/>
        <end position="93"/>
    </location>
</feature>
<keyword evidence="3" id="KW-1185">Reference proteome</keyword>
<reference evidence="3" key="1">
    <citation type="journal article" date="2019" name="Int. J. Syst. Evol. Microbiol.">
        <title>The Global Catalogue of Microorganisms (GCM) 10K type strain sequencing project: providing services to taxonomists for standard genome sequencing and annotation.</title>
        <authorList>
            <consortium name="The Broad Institute Genomics Platform"/>
            <consortium name="The Broad Institute Genome Sequencing Center for Infectious Disease"/>
            <person name="Wu L."/>
            <person name="Ma J."/>
        </authorList>
    </citation>
    <scope>NUCLEOTIDE SEQUENCE [LARGE SCALE GENOMIC DNA]</scope>
    <source>
        <strain evidence="3">JCM 16082</strain>
    </source>
</reference>